<keyword evidence="3" id="KW-1185">Reference proteome</keyword>
<keyword evidence="1" id="KW-0732">Signal</keyword>
<dbReference type="GeneID" id="87479417"/>
<name>A0ABX8DTY8_9PSED</name>
<dbReference type="Proteomes" id="UP000678154">
    <property type="component" value="Chromosome"/>
</dbReference>
<feature type="signal peptide" evidence="1">
    <location>
        <begin position="1"/>
        <end position="20"/>
    </location>
</feature>
<dbReference type="EMBL" id="CP074676">
    <property type="protein sequence ID" value="QVL19783.1"/>
    <property type="molecule type" value="Genomic_DNA"/>
</dbReference>
<evidence type="ECO:0000256" key="1">
    <source>
        <dbReference type="SAM" id="SignalP"/>
    </source>
</evidence>
<sequence>MLRTSLLALALFSFPVFTYAAPSASDKSCSGDDYVCPDWMPTQGQVQDAMADFTRKLHASGRMTSPIKVLGRIEVSTVSCASMGPDRDSNFICGAEVRLLGDGGQTHHVQSSYTMRLSESNRFSVYSQGEWVEL</sequence>
<feature type="chain" id="PRO_5046012855" description="Lipoprotein" evidence="1">
    <location>
        <begin position="21"/>
        <end position="134"/>
    </location>
</feature>
<gene>
    <name evidence="2" type="ORF">KH389_04145</name>
</gene>
<evidence type="ECO:0000313" key="3">
    <source>
        <dbReference type="Proteomes" id="UP000678154"/>
    </source>
</evidence>
<dbReference type="RefSeq" id="WP_078481528.1">
    <property type="nucleotide sequence ID" value="NZ_CP074676.1"/>
</dbReference>
<reference evidence="2 3" key="1">
    <citation type="journal article" date="2016" name="J. Hazard. Mater.">
        <title>A newly isolated Pseudomonas putida S-1 strain for batch-mode-propanethiol degradation and continuous treatment of propanethiol-containing waste gas.</title>
        <authorList>
            <person name="Chen D.Z."/>
            <person name="Sun Y.M."/>
            <person name="Han L.M."/>
            <person name="Chen J."/>
            <person name="Ye J.X."/>
            <person name="Chen J.M."/>
        </authorList>
    </citation>
    <scope>NUCLEOTIDE SEQUENCE [LARGE SCALE GENOMIC DNA]</scope>
    <source>
        <strain evidence="2 3">S-1</strain>
    </source>
</reference>
<protein>
    <recommendedName>
        <fullName evidence="4">Lipoprotein</fullName>
    </recommendedName>
</protein>
<accession>A0ABX8DTY8</accession>
<proteinExistence type="predicted"/>
<evidence type="ECO:0000313" key="2">
    <source>
        <dbReference type="EMBL" id="QVL19783.1"/>
    </source>
</evidence>
<organism evidence="2 3">
    <name type="scientific">Pseudomonas qingdaonensis</name>
    <dbReference type="NCBI Taxonomy" id="2056231"/>
    <lineage>
        <taxon>Bacteria</taxon>
        <taxon>Pseudomonadati</taxon>
        <taxon>Pseudomonadota</taxon>
        <taxon>Gammaproteobacteria</taxon>
        <taxon>Pseudomonadales</taxon>
        <taxon>Pseudomonadaceae</taxon>
        <taxon>Pseudomonas</taxon>
    </lineage>
</organism>
<evidence type="ECO:0008006" key="4">
    <source>
        <dbReference type="Google" id="ProtNLM"/>
    </source>
</evidence>